<dbReference type="EMBL" id="CP043311">
    <property type="protein sequence ID" value="QEY62717.1"/>
    <property type="molecule type" value="Genomic_DNA"/>
</dbReference>
<dbReference type="Pfam" id="PF02321">
    <property type="entry name" value="OEP"/>
    <property type="match status" value="2"/>
</dbReference>
<evidence type="ECO:0000256" key="5">
    <source>
        <dbReference type="ARBA" id="ARBA00023139"/>
    </source>
</evidence>
<evidence type="ECO:0000256" key="6">
    <source>
        <dbReference type="ARBA" id="ARBA00023237"/>
    </source>
</evidence>
<dbReference type="SUPFAM" id="SSF56954">
    <property type="entry name" value="Outer membrane efflux proteins (OEP)"/>
    <property type="match status" value="1"/>
</dbReference>
<dbReference type="GO" id="GO:0009279">
    <property type="term" value="C:cell outer membrane"/>
    <property type="evidence" value="ECO:0007669"/>
    <property type="project" value="UniProtKB-SubCell"/>
</dbReference>
<dbReference type="Gene3D" id="2.20.200.10">
    <property type="entry name" value="Outer membrane efflux proteins (OEP)"/>
    <property type="match status" value="1"/>
</dbReference>
<feature type="chain" id="PRO_5023972910" evidence="8">
    <location>
        <begin position="24"/>
        <end position="501"/>
    </location>
</feature>
<evidence type="ECO:0000313" key="12">
    <source>
        <dbReference type="Proteomes" id="UP000327179"/>
    </source>
</evidence>
<name>A0A5J6QK09_9GAMM</name>
<evidence type="ECO:0000256" key="2">
    <source>
        <dbReference type="ARBA" id="ARBA00007613"/>
    </source>
</evidence>
<evidence type="ECO:0000256" key="7">
    <source>
        <dbReference type="ARBA" id="ARBA00023288"/>
    </source>
</evidence>
<protein>
    <submittedName>
        <fullName evidence="11">Efflux transporter outer membrane subunit</fullName>
    </submittedName>
</protein>
<keyword evidence="5 8" id="KW-0564">Palmitate</keyword>
<comment type="similarity">
    <text evidence="2 8">Belongs to the outer membrane factor (OMF) (TC 1.B.17) family.</text>
</comment>
<keyword evidence="6" id="KW-0998">Cell outer membrane</keyword>
<reference evidence="11 12" key="1">
    <citation type="submission" date="2019-08" db="EMBL/GenBank/DDBJ databases">
        <title>Whole-genome Sequencing of e-waste polymer degrading bacterium Pseudomonas sp. strain PE08.</title>
        <authorList>
            <person name="Kirdat K."/>
            <person name="Debbarma P."/>
            <person name="Narawade N."/>
            <person name="Suyal D."/>
            <person name="Thorat V."/>
            <person name="Shouche Y."/>
            <person name="Goel R."/>
            <person name="Yadav A."/>
        </authorList>
    </citation>
    <scope>NUCLEOTIDE SEQUENCE [LARGE SCALE GENOMIC DNA]</scope>
    <source>
        <strain evidence="11 12">PE08</strain>
    </source>
</reference>
<feature type="coiled-coil region" evidence="9">
    <location>
        <begin position="219"/>
        <end position="246"/>
    </location>
</feature>
<dbReference type="InterPro" id="IPR003423">
    <property type="entry name" value="OMP_efflux"/>
</dbReference>
<gene>
    <name evidence="11" type="ORF">FXN65_11770</name>
</gene>
<dbReference type="Gene3D" id="1.20.1600.10">
    <property type="entry name" value="Outer membrane efflux proteins (OEP)"/>
    <property type="match status" value="1"/>
</dbReference>
<keyword evidence="12" id="KW-1185">Reference proteome</keyword>
<evidence type="ECO:0000256" key="9">
    <source>
        <dbReference type="SAM" id="Coils"/>
    </source>
</evidence>
<evidence type="ECO:0000256" key="4">
    <source>
        <dbReference type="ARBA" id="ARBA00022692"/>
    </source>
</evidence>
<accession>A0A5J6QK09</accession>
<dbReference type="Proteomes" id="UP000327179">
    <property type="component" value="Chromosome"/>
</dbReference>
<dbReference type="NCBIfam" id="TIGR01845">
    <property type="entry name" value="outer_NodT"/>
    <property type="match status" value="1"/>
</dbReference>
<keyword evidence="3 8" id="KW-1134">Transmembrane beta strand</keyword>
<evidence type="ECO:0000256" key="8">
    <source>
        <dbReference type="RuleBase" id="RU362097"/>
    </source>
</evidence>
<evidence type="ECO:0000256" key="10">
    <source>
        <dbReference type="SAM" id="MobiDB-lite"/>
    </source>
</evidence>
<keyword evidence="8" id="KW-0732">Signal</keyword>
<evidence type="ECO:0000256" key="3">
    <source>
        <dbReference type="ARBA" id="ARBA00022452"/>
    </source>
</evidence>
<dbReference type="InterPro" id="IPR010131">
    <property type="entry name" value="MdtP/NodT-like"/>
</dbReference>
<evidence type="ECO:0000313" key="11">
    <source>
        <dbReference type="EMBL" id="QEY62717.1"/>
    </source>
</evidence>
<dbReference type="PANTHER" id="PTHR30203:SF32">
    <property type="entry name" value="CATION EFFLUX SYSTEM PROTEIN CUSC"/>
    <property type="match status" value="1"/>
</dbReference>
<dbReference type="PANTHER" id="PTHR30203">
    <property type="entry name" value="OUTER MEMBRANE CATION EFFLUX PROTEIN"/>
    <property type="match status" value="1"/>
</dbReference>
<feature type="signal peptide" evidence="8">
    <location>
        <begin position="1"/>
        <end position="23"/>
    </location>
</feature>
<sequence>MRKSVFTVSALVFALALGGCSMAPTYERPASPVPQAWSTDSSQSGAEVGGLDWQAFITDAELRRLVGIALDNNRSLRQTLLDIQQARAQYRIQRADRVPGLSAGASGNRQRVPADLASEGVSDVTSSYQVGLSLPEYELDLFGRVKSLTDSALEQYLATEEAGRSAQIALVAEVSQAYLTYDGAQRRLELTHRTLASREDSFVLIEQRRAAGAATALDYQEALGLVEQSRAELERNQRQKQQAFNALVLLLGTQDAAKELPAVSRDELRLIQDIAPGTSSDLIERRPDILAAERRLKARNADIGAARAAFFPRISLTGSFGTSSAEMSGLFGGGSRSWSFVPNLSLPLFDAGRNSANLDLAEVRKDAAVAEYEGSIQTAFREVADALAATDTLRREEVARRALANTSAETLKLAKARYEGGVDSHLRYLDAQRSDFLNELALIETSTERQIALVDLFRALGGGWAHQPGSAAAAMSLDGSRWGTSDGPRSNPRQAGFEAGG</sequence>
<keyword evidence="7 8" id="KW-0449">Lipoprotein</keyword>
<dbReference type="KEGG" id="plal:FXN65_11770"/>
<proteinExistence type="inferred from homology"/>
<keyword evidence="4 8" id="KW-0812">Transmembrane</keyword>
<dbReference type="GO" id="GO:0015562">
    <property type="term" value="F:efflux transmembrane transporter activity"/>
    <property type="evidence" value="ECO:0007669"/>
    <property type="project" value="InterPro"/>
</dbReference>
<organism evidence="11 12">
    <name type="scientific">Metapseudomonas lalkuanensis</name>
    <dbReference type="NCBI Taxonomy" id="2604832"/>
    <lineage>
        <taxon>Bacteria</taxon>
        <taxon>Pseudomonadati</taxon>
        <taxon>Pseudomonadota</taxon>
        <taxon>Gammaproteobacteria</taxon>
        <taxon>Pseudomonadales</taxon>
        <taxon>Pseudomonadaceae</taxon>
        <taxon>Metapseudomonas</taxon>
    </lineage>
</organism>
<evidence type="ECO:0000256" key="1">
    <source>
        <dbReference type="ARBA" id="ARBA00004459"/>
    </source>
</evidence>
<dbReference type="PROSITE" id="PS51257">
    <property type="entry name" value="PROKAR_LIPOPROTEIN"/>
    <property type="match status" value="1"/>
</dbReference>
<dbReference type="AlphaFoldDB" id="A0A5J6QK09"/>
<keyword evidence="8" id="KW-0472">Membrane</keyword>
<feature type="region of interest" description="Disordered" evidence="10">
    <location>
        <begin position="479"/>
        <end position="501"/>
    </location>
</feature>
<keyword evidence="9" id="KW-0175">Coiled coil</keyword>
<comment type="subcellular location">
    <subcellularLocation>
        <location evidence="1 8">Cell outer membrane</location>
        <topology evidence="1 8">Lipid-anchor</topology>
    </subcellularLocation>
</comment>